<evidence type="ECO:0000256" key="3">
    <source>
        <dbReference type="ARBA" id="ARBA00022729"/>
    </source>
</evidence>
<keyword evidence="4" id="KW-0472">Membrane</keyword>
<comment type="caution">
    <text evidence="8">The sequence shown here is derived from an EMBL/GenBank/DDBJ whole genome shotgun (WGS) entry which is preliminary data.</text>
</comment>
<reference evidence="8 9" key="1">
    <citation type="submission" date="2018-03" db="EMBL/GenBank/DDBJ databases">
        <title>Genomic Encyclopedia of Archaeal and Bacterial Type Strains, Phase II (KMG-II): from individual species to whole genera.</title>
        <authorList>
            <person name="Goeker M."/>
        </authorList>
    </citation>
    <scope>NUCLEOTIDE SEQUENCE [LARGE SCALE GENOMIC DNA]</scope>
    <source>
        <strain evidence="8 9">DSM 100214</strain>
    </source>
</reference>
<dbReference type="Pfam" id="PF14322">
    <property type="entry name" value="SusD-like_3"/>
    <property type="match status" value="1"/>
</dbReference>
<sequence length="557" mass="63621">MRKIILLMAVTLSMISCEMDYLPNDKLTPEQMEKDPSSAEYVTEGNYSMFKNQMEYQNETYSGNTYVRHYFQMSEFIGDNVCLAGRTSDPLYEALTYKRAANLYNINYLWWCSYKIINGASSVIESVQEGASVETDHLKGENYFIRAIVNFHLSTLWSKHYSQGRDNIGIVIRKSSSDTETKRATVGEAYDLVVSDLENAIRLMSQGKRRGNAGYISKEAAQGLLSRVYLYMGENEKVISVVNEMLAGNTPDSKLEPSSSFPNYFAKALSSVETLWAVAHTNLESRGASSIGSMYFTAPGPTGGGWGEIYASDPLLDLYERNKNDLRYGFISPKTISKTNYMIRWAIPTDDDFYQNELRDVTFDAGANKYYFMDESSQIYVEKEKVNGYEQNYINFKGEKLRVRLSLKMENRYGWPKYFVTKFSYQDGDPMLSSPVMLRWGEVILNRAEAYAKTNNTAKALDDVNTIRKRAGLSGNQLFSTTNMQGYSNVLDVVLDERRLELAFEGHRAFDIYRNKLSLDRRYSGVQPWEVVEYSDNRLQYLIPLDEITTSGIPQNP</sequence>
<dbReference type="SUPFAM" id="SSF48452">
    <property type="entry name" value="TPR-like"/>
    <property type="match status" value="1"/>
</dbReference>
<proteinExistence type="inferred from homology"/>
<evidence type="ECO:0000256" key="4">
    <source>
        <dbReference type="ARBA" id="ARBA00023136"/>
    </source>
</evidence>
<evidence type="ECO:0000313" key="9">
    <source>
        <dbReference type="Proteomes" id="UP000247973"/>
    </source>
</evidence>
<protein>
    <submittedName>
        <fullName evidence="8">Putative outer membrane starch-binding protein</fullName>
    </submittedName>
</protein>
<gene>
    <name evidence="8" type="ORF">CLV62_11350</name>
</gene>
<dbReference type="AlphaFoldDB" id="A0A2V3PPY7"/>
<dbReference type="InterPro" id="IPR033985">
    <property type="entry name" value="SusD-like_N"/>
</dbReference>
<dbReference type="RefSeq" id="WP_146212730.1">
    <property type="nucleotide sequence ID" value="NZ_QICL01000013.1"/>
</dbReference>
<name>A0A2V3PPY7_9BACT</name>
<dbReference type="Proteomes" id="UP000247973">
    <property type="component" value="Unassembled WGS sequence"/>
</dbReference>
<dbReference type="GO" id="GO:0009279">
    <property type="term" value="C:cell outer membrane"/>
    <property type="evidence" value="ECO:0007669"/>
    <property type="project" value="UniProtKB-SubCell"/>
</dbReference>
<evidence type="ECO:0000259" key="6">
    <source>
        <dbReference type="Pfam" id="PF07980"/>
    </source>
</evidence>
<dbReference type="InterPro" id="IPR012944">
    <property type="entry name" value="SusD_RagB_dom"/>
</dbReference>
<evidence type="ECO:0000256" key="1">
    <source>
        <dbReference type="ARBA" id="ARBA00004442"/>
    </source>
</evidence>
<evidence type="ECO:0000256" key="5">
    <source>
        <dbReference type="ARBA" id="ARBA00023237"/>
    </source>
</evidence>
<dbReference type="InterPro" id="IPR011990">
    <property type="entry name" value="TPR-like_helical_dom_sf"/>
</dbReference>
<accession>A0A2V3PPY7</accession>
<organism evidence="8 9">
    <name type="scientific">Dysgonomonas alginatilytica</name>
    <dbReference type="NCBI Taxonomy" id="1605892"/>
    <lineage>
        <taxon>Bacteria</taxon>
        <taxon>Pseudomonadati</taxon>
        <taxon>Bacteroidota</taxon>
        <taxon>Bacteroidia</taxon>
        <taxon>Bacteroidales</taxon>
        <taxon>Dysgonomonadaceae</taxon>
        <taxon>Dysgonomonas</taxon>
    </lineage>
</organism>
<dbReference type="Pfam" id="PF07980">
    <property type="entry name" value="SusD_RagB"/>
    <property type="match status" value="1"/>
</dbReference>
<feature type="domain" description="RagB/SusD" evidence="6">
    <location>
        <begin position="273"/>
        <end position="539"/>
    </location>
</feature>
<evidence type="ECO:0000313" key="8">
    <source>
        <dbReference type="EMBL" id="PXV63563.1"/>
    </source>
</evidence>
<feature type="domain" description="SusD-like N-terminal" evidence="7">
    <location>
        <begin position="100"/>
        <end position="230"/>
    </location>
</feature>
<evidence type="ECO:0000256" key="2">
    <source>
        <dbReference type="ARBA" id="ARBA00006275"/>
    </source>
</evidence>
<keyword evidence="9" id="KW-1185">Reference proteome</keyword>
<dbReference type="OrthoDB" id="617686at2"/>
<keyword evidence="5" id="KW-0998">Cell outer membrane</keyword>
<keyword evidence="3" id="KW-0732">Signal</keyword>
<dbReference type="Gene3D" id="1.25.40.390">
    <property type="match status" value="1"/>
</dbReference>
<dbReference type="PROSITE" id="PS51257">
    <property type="entry name" value="PROKAR_LIPOPROTEIN"/>
    <property type="match status" value="1"/>
</dbReference>
<dbReference type="EMBL" id="QICL01000013">
    <property type="protein sequence ID" value="PXV63563.1"/>
    <property type="molecule type" value="Genomic_DNA"/>
</dbReference>
<comment type="similarity">
    <text evidence="2">Belongs to the SusD family.</text>
</comment>
<comment type="subcellular location">
    <subcellularLocation>
        <location evidence="1">Cell outer membrane</location>
    </subcellularLocation>
</comment>
<evidence type="ECO:0000259" key="7">
    <source>
        <dbReference type="Pfam" id="PF14322"/>
    </source>
</evidence>